<dbReference type="CDD" id="cd00637">
    <property type="entry name" value="7tm_classA_rhodopsin-like"/>
    <property type="match status" value="1"/>
</dbReference>
<evidence type="ECO:0000256" key="2">
    <source>
        <dbReference type="ARBA" id="ARBA00022692"/>
    </source>
</evidence>
<proteinExistence type="inferred from homology"/>
<feature type="transmembrane region" description="Helical" evidence="9">
    <location>
        <begin position="47"/>
        <end position="74"/>
    </location>
</feature>
<keyword evidence="5 9" id="KW-0472">Membrane</keyword>
<dbReference type="GO" id="GO:0004930">
    <property type="term" value="F:G protein-coupled receptor activity"/>
    <property type="evidence" value="ECO:0007669"/>
    <property type="project" value="UniProtKB-KW"/>
</dbReference>
<feature type="transmembrane region" description="Helical" evidence="9">
    <location>
        <begin position="338"/>
        <end position="360"/>
    </location>
</feature>
<evidence type="ECO:0000256" key="9">
    <source>
        <dbReference type="SAM" id="Phobius"/>
    </source>
</evidence>
<reference evidence="11" key="2">
    <citation type="submission" date="2020-11" db="EMBL/GenBank/DDBJ databases">
        <authorList>
            <person name="McCartney M.A."/>
            <person name="Auch B."/>
            <person name="Kono T."/>
            <person name="Mallez S."/>
            <person name="Becker A."/>
            <person name="Gohl D.M."/>
            <person name="Silverstein K.A.T."/>
            <person name="Koren S."/>
            <person name="Bechman K.B."/>
            <person name="Herman A."/>
            <person name="Abrahante J.E."/>
            <person name="Garbe J."/>
        </authorList>
    </citation>
    <scope>NUCLEOTIDE SEQUENCE</scope>
    <source>
        <strain evidence="11">Duluth1</strain>
        <tissue evidence="11">Whole animal</tissue>
    </source>
</reference>
<keyword evidence="3 9" id="KW-1133">Transmembrane helix</keyword>
<dbReference type="PANTHER" id="PTHR24240">
    <property type="entry name" value="OPSIN"/>
    <property type="match status" value="1"/>
</dbReference>
<dbReference type="Proteomes" id="UP000828390">
    <property type="component" value="Unassembled WGS sequence"/>
</dbReference>
<feature type="transmembrane region" description="Helical" evidence="9">
    <location>
        <begin position="127"/>
        <end position="146"/>
    </location>
</feature>
<sequence length="416" mass="47372">MLNLRLQRTILPVILFIGIVALVGIIGNVLILIIYGRRRDGGNFRCFVLMMATIDLTSCITISPGEIYILLNWYDNPYIWICKAKTFFNVFTSWGSAWILFLLAIDRYRKICRPLRWQITTTLAMKLCILALVISAAVASWVALVWGKYTYEQTVDIIVSVNVSVCDKTYLAHRFAGMFSIGFVFIFPVGISLLVLLCLNSITSITLFRQRNKFKKPAKAQDVQSELKTVRKDVSEIASVSGGTQPTSLPDFSNEVPVSLPKNAVGRTSQNESQICCIENINVSSKDQEQTLSHFSNGRKSYATDVQRTSDTRTSNSIALSATTVREERFQRMKQKTIIMLVLTVTFVVTMFLYVVLISFKTVNVLNEMPDEEKVLFFFFLRLYFLNTIVNPFVYGIMDERFRNDILDILNKLVNH</sequence>
<keyword evidence="12" id="KW-1185">Reference proteome</keyword>
<dbReference type="PROSITE" id="PS50262">
    <property type="entry name" value="G_PROTEIN_RECEP_F1_2"/>
    <property type="match status" value="1"/>
</dbReference>
<organism evidence="11 12">
    <name type="scientific">Dreissena polymorpha</name>
    <name type="common">Zebra mussel</name>
    <name type="synonym">Mytilus polymorpha</name>
    <dbReference type="NCBI Taxonomy" id="45954"/>
    <lineage>
        <taxon>Eukaryota</taxon>
        <taxon>Metazoa</taxon>
        <taxon>Spiralia</taxon>
        <taxon>Lophotrochozoa</taxon>
        <taxon>Mollusca</taxon>
        <taxon>Bivalvia</taxon>
        <taxon>Autobranchia</taxon>
        <taxon>Heteroconchia</taxon>
        <taxon>Euheterodonta</taxon>
        <taxon>Imparidentia</taxon>
        <taxon>Neoheterodontei</taxon>
        <taxon>Myida</taxon>
        <taxon>Dreissenoidea</taxon>
        <taxon>Dreissenidae</taxon>
        <taxon>Dreissena</taxon>
    </lineage>
</organism>
<evidence type="ECO:0000313" key="11">
    <source>
        <dbReference type="EMBL" id="KAH3859240.1"/>
    </source>
</evidence>
<feature type="transmembrane region" description="Helical" evidence="9">
    <location>
        <begin position="86"/>
        <end position="106"/>
    </location>
</feature>
<dbReference type="SUPFAM" id="SSF81321">
    <property type="entry name" value="Family A G protein-coupled receptor-like"/>
    <property type="match status" value="1"/>
</dbReference>
<gene>
    <name evidence="11" type="ORF">DPMN_101956</name>
</gene>
<evidence type="ECO:0000313" key="12">
    <source>
        <dbReference type="Proteomes" id="UP000828390"/>
    </source>
</evidence>
<evidence type="ECO:0000259" key="10">
    <source>
        <dbReference type="PROSITE" id="PS50262"/>
    </source>
</evidence>
<dbReference type="InterPro" id="IPR017452">
    <property type="entry name" value="GPCR_Rhodpsn_7TM"/>
</dbReference>
<evidence type="ECO:0000256" key="6">
    <source>
        <dbReference type="ARBA" id="ARBA00023170"/>
    </source>
</evidence>
<dbReference type="EMBL" id="JAIWYP010000003">
    <property type="protein sequence ID" value="KAH3859240.1"/>
    <property type="molecule type" value="Genomic_DNA"/>
</dbReference>
<comment type="caution">
    <text evidence="11">The sequence shown here is derived from an EMBL/GenBank/DDBJ whole genome shotgun (WGS) entry which is preliminary data.</text>
</comment>
<reference evidence="11" key="1">
    <citation type="journal article" date="2019" name="bioRxiv">
        <title>The Genome of the Zebra Mussel, Dreissena polymorpha: A Resource for Invasive Species Research.</title>
        <authorList>
            <person name="McCartney M.A."/>
            <person name="Auch B."/>
            <person name="Kono T."/>
            <person name="Mallez S."/>
            <person name="Zhang Y."/>
            <person name="Obille A."/>
            <person name="Becker A."/>
            <person name="Abrahante J.E."/>
            <person name="Garbe J."/>
            <person name="Badalamenti J.P."/>
            <person name="Herman A."/>
            <person name="Mangelson H."/>
            <person name="Liachko I."/>
            <person name="Sullivan S."/>
            <person name="Sone E.D."/>
            <person name="Koren S."/>
            <person name="Silverstein K.A.T."/>
            <person name="Beckman K.B."/>
            <person name="Gohl D.M."/>
        </authorList>
    </citation>
    <scope>NUCLEOTIDE SEQUENCE</scope>
    <source>
        <strain evidence="11">Duluth1</strain>
        <tissue evidence="11">Whole animal</tissue>
    </source>
</reference>
<dbReference type="PROSITE" id="PS00237">
    <property type="entry name" value="G_PROTEIN_RECEP_F1_1"/>
    <property type="match status" value="1"/>
</dbReference>
<comment type="subcellular location">
    <subcellularLocation>
        <location evidence="1">Membrane</location>
        <topology evidence="1">Multi-pass membrane protein</topology>
    </subcellularLocation>
</comment>
<comment type="similarity">
    <text evidence="8">Belongs to the G-protein coupled receptor 1 family.</text>
</comment>
<evidence type="ECO:0000256" key="3">
    <source>
        <dbReference type="ARBA" id="ARBA00022989"/>
    </source>
</evidence>
<evidence type="ECO:0000256" key="1">
    <source>
        <dbReference type="ARBA" id="ARBA00004141"/>
    </source>
</evidence>
<dbReference type="PRINTS" id="PR00237">
    <property type="entry name" value="GPCRRHODOPSN"/>
</dbReference>
<keyword evidence="2 8" id="KW-0812">Transmembrane</keyword>
<dbReference type="AlphaFoldDB" id="A0A9D4LJN3"/>
<protein>
    <recommendedName>
        <fullName evidence="10">G-protein coupled receptors family 1 profile domain-containing protein</fullName>
    </recommendedName>
</protein>
<accession>A0A9D4LJN3</accession>
<feature type="transmembrane region" description="Helical" evidence="9">
    <location>
        <begin position="181"/>
        <end position="208"/>
    </location>
</feature>
<evidence type="ECO:0000256" key="7">
    <source>
        <dbReference type="ARBA" id="ARBA00023224"/>
    </source>
</evidence>
<name>A0A9D4LJN3_DREPO</name>
<evidence type="ECO:0000256" key="8">
    <source>
        <dbReference type="RuleBase" id="RU000688"/>
    </source>
</evidence>
<evidence type="ECO:0000256" key="4">
    <source>
        <dbReference type="ARBA" id="ARBA00023040"/>
    </source>
</evidence>
<feature type="transmembrane region" description="Helical" evidence="9">
    <location>
        <begin position="375"/>
        <end position="397"/>
    </location>
</feature>
<dbReference type="Gene3D" id="1.20.1070.10">
    <property type="entry name" value="Rhodopsin 7-helix transmembrane proteins"/>
    <property type="match status" value="2"/>
</dbReference>
<feature type="domain" description="G-protein coupled receptors family 1 profile" evidence="10">
    <location>
        <begin position="27"/>
        <end position="395"/>
    </location>
</feature>
<feature type="transmembrane region" description="Helical" evidence="9">
    <location>
        <begin position="12"/>
        <end position="35"/>
    </location>
</feature>
<dbReference type="InterPro" id="IPR000276">
    <property type="entry name" value="GPCR_Rhodpsn"/>
</dbReference>
<dbReference type="InterPro" id="IPR050125">
    <property type="entry name" value="GPCR_opsins"/>
</dbReference>
<keyword evidence="4 8" id="KW-0297">G-protein coupled receptor</keyword>
<keyword evidence="6 8" id="KW-0675">Receptor</keyword>
<keyword evidence="7 8" id="KW-0807">Transducer</keyword>
<dbReference type="Pfam" id="PF00001">
    <property type="entry name" value="7tm_1"/>
    <property type="match status" value="1"/>
</dbReference>
<evidence type="ECO:0000256" key="5">
    <source>
        <dbReference type="ARBA" id="ARBA00023136"/>
    </source>
</evidence>
<dbReference type="GO" id="GO:0016020">
    <property type="term" value="C:membrane"/>
    <property type="evidence" value="ECO:0007669"/>
    <property type="project" value="UniProtKB-SubCell"/>
</dbReference>